<evidence type="ECO:0000313" key="1">
    <source>
        <dbReference type="EMBL" id="SVD55017.1"/>
    </source>
</evidence>
<protein>
    <submittedName>
        <fullName evidence="1">Uncharacterized protein</fullName>
    </submittedName>
</protein>
<dbReference type="InterPro" id="IPR058094">
    <property type="entry name" value="Ig-like_OmpL47-like"/>
</dbReference>
<reference evidence="1" key="1">
    <citation type="submission" date="2018-05" db="EMBL/GenBank/DDBJ databases">
        <authorList>
            <person name="Lanie J.A."/>
            <person name="Ng W.-L."/>
            <person name="Kazmierczak K.M."/>
            <person name="Andrzejewski T.M."/>
            <person name="Davidsen T.M."/>
            <person name="Wayne K.J."/>
            <person name="Tettelin H."/>
            <person name="Glass J.I."/>
            <person name="Rusch D."/>
            <person name="Podicherti R."/>
            <person name="Tsui H.-C.T."/>
            <person name="Winkler M.E."/>
        </authorList>
    </citation>
    <scope>NUCLEOTIDE SEQUENCE</scope>
</reference>
<proteinExistence type="predicted"/>
<dbReference type="NCBIfam" id="NF047446">
    <property type="entry name" value="barrel_OmpL47"/>
    <property type="match status" value="1"/>
</dbReference>
<gene>
    <name evidence="1" type="ORF">METZ01_LOCUS407871</name>
</gene>
<dbReference type="Gene3D" id="3.30.1920.20">
    <property type="match status" value="1"/>
</dbReference>
<accession>A0A382W870</accession>
<feature type="non-terminal residue" evidence="1">
    <location>
        <position position="1"/>
    </location>
</feature>
<dbReference type="AlphaFoldDB" id="A0A382W870"/>
<name>A0A382W870_9ZZZZ</name>
<feature type="non-terminal residue" evidence="1">
    <location>
        <position position="279"/>
    </location>
</feature>
<organism evidence="1">
    <name type="scientific">marine metagenome</name>
    <dbReference type="NCBI Taxonomy" id="408172"/>
    <lineage>
        <taxon>unclassified sequences</taxon>
        <taxon>metagenomes</taxon>
        <taxon>ecological metagenomes</taxon>
    </lineage>
</organism>
<dbReference type="EMBL" id="UINC01157818">
    <property type="protein sequence ID" value="SVD55017.1"/>
    <property type="molecule type" value="Genomic_DNA"/>
</dbReference>
<sequence>ENCESYEEALRFLNEGSHLLRFFALDQVDNREQEHRLSIIVDNSPWAIDVSATREKHRKLWLFDEEKGLIGQAGLDFFLRISASPEKDAPSFLLSHDPQSKKKEKLFFSSNGLQRLEFSMPGTHKAFQIQIDGKVPRTRVSFAGAKRFKNQNSLFFSEGLEVKLTTEEPNTGQQSGVEKTYYSLDGSGFIPYQDPVRLFFHEKRYEFRYYSVDRVGNSESVRSLSFEVDLTPPKSTHEILPPYFGNILSARSSLILKSADGLSGVKTLGYRFDDEEERI</sequence>